<dbReference type="GO" id="GO:0019557">
    <property type="term" value="P:L-histidine catabolic process to glutamate and formate"/>
    <property type="evidence" value="ECO:0007669"/>
    <property type="project" value="UniProtKB-UniPathway"/>
</dbReference>
<dbReference type="SUPFAM" id="SSF52768">
    <property type="entry name" value="Arginase/deacetylase"/>
    <property type="match status" value="1"/>
</dbReference>
<feature type="binding site" evidence="5">
    <location>
        <position position="160"/>
    </location>
    <ligand>
        <name>Mn(2+)</name>
        <dbReference type="ChEBI" id="CHEBI:29035"/>
        <label>2</label>
    </ligand>
</feature>
<feature type="binding site" evidence="5">
    <location>
        <position position="158"/>
    </location>
    <ligand>
        <name>Mn(2+)</name>
        <dbReference type="ChEBI" id="CHEBI:29035"/>
        <label>2</label>
    </ligand>
</feature>
<dbReference type="InterPro" id="IPR005923">
    <property type="entry name" value="HutG"/>
</dbReference>
<dbReference type="UniPathway" id="UPA00379">
    <property type="reaction ID" value="UER00552"/>
</dbReference>
<organism evidence="8 9">
    <name type="scientific">Mesobacillus campisalis</name>
    <dbReference type="NCBI Taxonomy" id="1408103"/>
    <lineage>
        <taxon>Bacteria</taxon>
        <taxon>Bacillati</taxon>
        <taxon>Bacillota</taxon>
        <taxon>Bacilli</taxon>
        <taxon>Bacillales</taxon>
        <taxon>Bacillaceae</taxon>
        <taxon>Mesobacillus</taxon>
    </lineage>
</organism>
<dbReference type="GO" id="GO:0050415">
    <property type="term" value="F:formimidoylglutamase activity"/>
    <property type="evidence" value="ECO:0007669"/>
    <property type="project" value="UniProtKB-UniRule"/>
</dbReference>
<evidence type="ECO:0000256" key="3">
    <source>
        <dbReference type="ARBA" id="ARBA00022808"/>
    </source>
</evidence>
<keyword evidence="2 5" id="KW-0378">Hydrolase</keyword>
<dbReference type="PANTHER" id="PTHR11358:SF35">
    <property type="entry name" value="FORMIMIDOYLGLUTAMASE"/>
    <property type="match status" value="1"/>
</dbReference>
<dbReference type="EC" id="3.5.3.8" evidence="5 6"/>
<comment type="cofactor">
    <cofactor evidence="5">
        <name>Mn(2+)</name>
        <dbReference type="ChEBI" id="CHEBI:29035"/>
    </cofactor>
    <text evidence="5">Binds 2 manganese ions per subunit.</text>
</comment>
<evidence type="ECO:0000313" key="9">
    <source>
        <dbReference type="Proteomes" id="UP000034166"/>
    </source>
</evidence>
<evidence type="ECO:0000313" key="8">
    <source>
        <dbReference type="EMBL" id="KKK38755.1"/>
    </source>
</evidence>
<dbReference type="Pfam" id="PF00491">
    <property type="entry name" value="Arginase"/>
    <property type="match status" value="1"/>
</dbReference>
<evidence type="ECO:0000256" key="6">
    <source>
        <dbReference type="NCBIfam" id="TIGR01227"/>
    </source>
</evidence>
<feature type="binding site" evidence="5">
    <location>
        <position position="246"/>
    </location>
    <ligand>
        <name>Mn(2+)</name>
        <dbReference type="ChEBI" id="CHEBI:29035"/>
        <label>1</label>
    </ligand>
</feature>
<accession>A0A0M2T1Q9</accession>
<comment type="function">
    <text evidence="5">Catalyzes the conversion of N-formimidoyl-L-glutamate to L-glutamate and formamide.</text>
</comment>
<sequence>MRVQHNAVCWQGRVDSESDRLGFRLHQIVKLTPLAELKKQDGPGPVFGLIGFRCDEGVRRNKGVPGAAKGPGAIRKALANLPWHLSEGAEVYDFGDILCEGTEMEAAQAELGNAVSFMLGKNVIPIILGGGHETFYGHYLGARQAAGGSARLGLVNIDAHFDMRPYDEQPSSGTMFKQVLDTDSRAGYFVAGIQKQGNTAALFAEAKKHGVAYVLEEDLLPCGMEKAMGQLEEFASGHDALVLTLCTDAISSAYAPGVSAPSPFGLEPKTVRELIRTLAGNSKLLSFDVCEVNPDLDEQNRTASLAARLVHEFMMAWK</sequence>
<dbReference type="NCBIfam" id="TIGR01227">
    <property type="entry name" value="hutG"/>
    <property type="match status" value="1"/>
</dbReference>
<dbReference type="RefSeq" id="WP_046523058.1">
    <property type="nucleotide sequence ID" value="NZ_LAYY01000006.1"/>
</dbReference>
<dbReference type="GO" id="GO:0033389">
    <property type="term" value="P:putrescine biosynthetic process from arginine, via agmatine"/>
    <property type="evidence" value="ECO:0007669"/>
    <property type="project" value="TreeGrafter"/>
</dbReference>
<dbReference type="Gene3D" id="3.40.800.10">
    <property type="entry name" value="Ureohydrolase domain"/>
    <property type="match status" value="1"/>
</dbReference>
<dbReference type="EMBL" id="LAYY01000006">
    <property type="protein sequence ID" value="KKK38755.1"/>
    <property type="molecule type" value="Genomic_DNA"/>
</dbReference>
<dbReference type="AlphaFoldDB" id="A0A0M2T1Q9"/>
<dbReference type="InterPro" id="IPR006035">
    <property type="entry name" value="Ureohydrolase"/>
</dbReference>
<comment type="catalytic activity">
    <reaction evidence="5">
        <text>N-formimidoyl-L-glutamate + H2O = formamide + L-glutamate</text>
        <dbReference type="Rhea" id="RHEA:22492"/>
        <dbReference type="ChEBI" id="CHEBI:15377"/>
        <dbReference type="ChEBI" id="CHEBI:16397"/>
        <dbReference type="ChEBI" id="CHEBI:29985"/>
        <dbReference type="ChEBI" id="CHEBI:58928"/>
        <dbReference type="EC" id="3.5.3.8"/>
    </reaction>
</comment>
<evidence type="ECO:0000256" key="2">
    <source>
        <dbReference type="ARBA" id="ARBA00022801"/>
    </source>
</evidence>
<evidence type="ECO:0000256" key="1">
    <source>
        <dbReference type="ARBA" id="ARBA00022723"/>
    </source>
</evidence>
<name>A0A0M2T1Q9_9BACI</name>
<protein>
    <recommendedName>
        <fullName evidence="5 6">Formimidoylglutamase</fullName>
        <ecNumber evidence="5 6">3.5.3.8</ecNumber>
    </recommendedName>
    <alternativeName>
        <fullName evidence="5">Formiminoglutamase</fullName>
    </alternativeName>
    <alternativeName>
        <fullName evidence="5">Formiminoglutamate hydrolase</fullName>
    </alternativeName>
</protein>
<keyword evidence="1 5" id="KW-0479">Metal-binding</keyword>
<feature type="binding site" evidence="5">
    <location>
        <position position="158"/>
    </location>
    <ligand>
        <name>Mn(2+)</name>
        <dbReference type="ChEBI" id="CHEBI:29035"/>
        <label>1</label>
    </ligand>
</feature>
<dbReference type="PANTHER" id="PTHR11358">
    <property type="entry name" value="ARGINASE/AGMATINASE"/>
    <property type="match status" value="1"/>
</dbReference>
<comment type="similarity">
    <text evidence="5 7">Belongs to the arginase family.</text>
</comment>
<dbReference type="PATRIC" id="fig|1408103.3.peg.1605"/>
<comment type="pathway">
    <text evidence="5">Amino-acid degradation; L-histidine degradation into L-glutamate; L-glutamate from N-formimidoyl-L-glutamate (hydrolase route): step 1/1.</text>
</comment>
<feature type="binding site" evidence="5">
    <location>
        <position position="162"/>
    </location>
    <ligand>
        <name>Mn(2+)</name>
        <dbReference type="ChEBI" id="CHEBI:29035"/>
        <label>1</label>
    </ligand>
</feature>
<feature type="binding site" evidence="5">
    <location>
        <position position="132"/>
    </location>
    <ligand>
        <name>Mn(2+)</name>
        <dbReference type="ChEBI" id="CHEBI:29035"/>
        <label>1</label>
    </ligand>
</feature>
<evidence type="ECO:0000256" key="7">
    <source>
        <dbReference type="PROSITE-ProRule" id="PRU00742"/>
    </source>
</evidence>
<dbReference type="HAMAP" id="MF_00737">
    <property type="entry name" value="Formimidoylglutam"/>
    <property type="match status" value="1"/>
</dbReference>
<dbReference type="Proteomes" id="UP000034166">
    <property type="component" value="Unassembled WGS sequence"/>
</dbReference>
<proteinExistence type="inferred from homology"/>
<reference evidence="8 9" key="1">
    <citation type="submission" date="2015-04" db="EMBL/GenBank/DDBJ databases">
        <title>Taxonomic description and genome sequence of Bacillus campisalis sp. nov., a novel member of the genus Bacillus isolated from solar saltern.</title>
        <authorList>
            <person name="Mathan Kumar R."/>
            <person name="Kaur G."/>
            <person name="Kumar A."/>
            <person name="Singh N.K."/>
            <person name="Kaur N."/>
            <person name="Kumar N."/>
            <person name="Mayilraj S."/>
        </authorList>
    </citation>
    <scope>NUCLEOTIDE SEQUENCE [LARGE SCALE GENOMIC DNA]</scope>
    <source>
        <strain evidence="8 9">SA2-6</strain>
    </source>
</reference>
<dbReference type="OrthoDB" id="9788689at2"/>
<keyword evidence="4 5" id="KW-0464">Manganese</keyword>
<dbReference type="CDD" id="cd09988">
    <property type="entry name" value="Formimidoylglutamase"/>
    <property type="match status" value="1"/>
</dbReference>
<dbReference type="GO" id="GO:0008783">
    <property type="term" value="F:agmatinase activity"/>
    <property type="evidence" value="ECO:0007669"/>
    <property type="project" value="TreeGrafter"/>
</dbReference>
<keyword evidence="9" id="KW-1185">Reference proteome</keyword>
<dbReference type="GO" id="GO:0019556">
    <property type="term" value="P:L-histidine catabolic process to glutamate and formamide"/>
    <property type="evidence" value="ECO:0007669"/>
    <property type="project" value="UniProtKB-UniRule"/>
</dbReference>
<dbReference type="PROSITE" id="PS51409">
    <property type="entry name" value="ARGINASE_2"/>
    <property type="match status" value="1"/>
</dbReference>
<keyword evidence="3 5" id="KW-0369">Histidine metabolism</keyword>
<gene>
    <name evidence="5" type="primary">hutG</name>
    <name evidence="8" type="ORF">WQ57_07145</name>
</gene>
<evidence type="ECO:0000256" key="5">
    <source>
        <dbReference type="HAMAP-Rule" id="MF_00737"/>
    </source>
</evidence>
<feature type="binding site" evidence="5">
    <location>
        <position position="246"/>
    </location>
    <ligand>
        <name>Mn(2+)</name>
        <dbReference type="ChEBI" id="CHEBI:29035"/>
        <label>2</label>
    </ligand>
</feature>
<dbReference type="InterPro" id="IPR023696">
    <property type="entry name" value="Ureohydrolase_dom_sf"/>
</dbReference>
<dbReference type="GO" id="GO:0030145">
    <property type="term" value="F:manganese ion binding"/>
    <property type="evidence" value="ECO:0007669"/>
    <property type="project" value="UniProtKB-UniRule"/>
</dbReference>
<evidence type="ECO:0000256" key="4">
    <source>
        <dbReference type="ARBA" id="ARBA00023211"/>
    </source>
</evidence>
<feature type="binding site" evidence="5">
    <location>
        <position position="248"/>
    </location>
    <ligand>
        <name>Mn(2+)</name>
        <dbReference type="ChEBI" id="CHEBI:29035"/>
        <label>2</label>
    </ligand>
</feature>
<comment type="caution">
    <text evidence="8">The sequence shown here is derived from an EMBL/GenBank/DDBJ whole genome shotgun (WGS) entry which is preliminary data.</text>
</comment>